<protein>
    <submittedName>
        <fullName evidence="2">DUF3331 domain-containing protein</fullName>
    </submittedName>
</protein>
<sequence length="114" mass="12617">MRTTPALSVRPRSTGDPFRPRQTGGDVRPFTVTVVEELSNSLFVLRWRDATLCNYEEQVWSACLARASGCCALSGKHINLGDSVYRPRVRGRVIPLNRDAMILASELVQARTGA</sequence>
<evidence type="ECO:0000256" key="1">
    <source>
        <dbReference type="SAM" id="MobiDB-lite"/>
    </source>
</evidence>
<reference evidence="2 3" key="1">
    <citation type="submission" date="2019-09" db="EMBL/GenBank/DDBJ databases">
        <title>Paraburkholderia podalyriae sp. nov., A South African Podalyria-associated rhizobium.</title>
        <authorList>
            <person name="Mavima L."/>
            <person name="Beukes C.W."/>
            <person name="Palmer M."/>
            <person name="De Meyer S.E."/>
            <person name="James E.K."/>
            <person name="Maluk M."/>
            <person name="Avontuur J.R."/>
            <person name="Chan W.Y."/>
            <person name="Venter S.N."/>
            <person name="Steenkamp E.T."/>
        </authorList>
    </citation>
    <scope>NUCLEOTIDE SEQUENCE [LARGE SCALE GENOMIC DNA]</scope>
    <source>
        <strain evidence="2 3">WC7.3b</strain>
    </source>
</reference>
<dbReference type="RefSeq" id="WP_187639283.1">
    <property type="nucleotide sequence ID" value="NZ_VZQQ01000101.1"/>
</dbReference>
<evidence type="ECO:0000313" key="2">
    <source>
        <dbReference type="EMBL" id="MBC8752421.1"/>
    </source>
</evidence>
<name>A0ABR7Q1W4_9BURK</name>
<dbReference type="InterPro" id="IPR021769">
    <property type="entry name" value="DUF3331"/>
</dbReference>
<dbReference type="Pfam" id="PF11811">
    <property type="entry name" value="DUF3331"/>
    <property type="match status" value="1"/>
</dbReference>
<gene>
    <name evidence="2" type="ORF">F6X42_40290</name>
</gene>
<evidence type="ECO:0000313" key="3">
    <source>
        <dbReference type="Proteomes" id="UP000736373"/>
    </source>
</evidence>
<accession>A0ABR7Q1W4</accession>
<organism evidence="2 3">
    <name type="scientific">Paraburkholderia podalyriae</name>
    <dbReference type="NCBI Taxonomy" id="1938811"/>
    <lineage>
        <taxon>Bacteria</taxon>
        <taxon>Pseudomonadati</taxon>
        <taxon>Pseudomonadota</taxon>
        <taxon>Betaproteobacteria</taxon>
        <taxon>Burkholderiales</taxon>
        <taxon>Burkholderiaceae</taxon>
        <taxon>Paraburkholderia</taxon>
    </lineage>
</organism>
<proteinExistence type="predicted"/>
<feature type="region of interest" description="Disordered" evidence="1">
    <location>
        <begin position="1"/>
        <end position="25"/>
    </location>
</feature>
<keyword evidence="3" id="KW-1185">Reference proteome</keyword>
<comment type="caution">
    <text evidence="2">The sequence shown here is derived from an EMBL/GenBank/DDBJ whole genome shotgun (WGS) entry which is preliminary data.</text>
</comment>
<dbReference type="EMBL" id="VZQQ01000101">
    <property type="protein sequence ID" value="MBC8752421.1"/>
    <property type="molecule type" value="Genomic_DNA"/>
</dbReference>
<dbReference type="Proteomes" id="UP000736373">
    <property type="component" value="Unassembled WGS sequence"/>
</dbReference>